<feature type="domain" description="HTH iclR-type" evidence="4">
    <location>
        <begin position="2"/>
        <end position="64"/>
    </location>
</feature>
<dbReference type="InterPro" id="IPR005471">
    <property type="entry name" value="Tscrpt_reg_IclR_N"/>
</dbReference>
<evidence type="ECO:0000256" key="2">
    <source>
        <dbReference type="ARBA" id="ARBA00023125"/>
    </source>
</evidence>
<dbReference type="InterPro" id="IPR036388">
    <property type="entry name" value="WH-like_DNA-bd_sf"/>
</dbReference>
<evidence type="ECO:0000313" key="7">
    <source>
        <dbReference type="Proteomes" id="UP001494902"/>
    </source>
</evidence>
<evidence type="ECO:0000259" key="5">
    <source>
        <dbReference type="PROSITE" id="PS51078"/>
    </source>
</evidence>
<evidence type="ECO:0000313" key="6">
    <source>
        <dbReference type="EMBL" id="MEQ3549281.1"/>
    </source>
</evidence>
<dbReference type="Gene3D" id="3.30.450.40">
    <property type="match status" value="1"/>
</dbReference>
<feature type="domain" description="IclR-ED" evidence="5">
    <location>
        <begin position="65"/>
        <end position="253"/>
    </location>
</feature>
<dbReference type="EMBL" id="JBEDNQ010000001">
    <property type="protein sequence ID" value="MEQ3549281.1"/>
    <property type="molecule type" value="Genomic_DNA"/>
</dbReference>
<evidence type="ECO:0000256" key="1">
    <source>
        <dbReference type="ARBA" id="ARBA00023015"/>
    </source>
</evidence>
<dbReference type="PROSITE" id="PS51078">
    <property type="entry name" value="ICLR_ED"/>
    <property type="match status" value="1"/>
</dbReference>
<dbReference type="PANTHER" id="PTHR30136">
    <property type="entry name" value="HELIX-TURN-HELIX TRANSCRIPTIONAL REGULATOR, ICLR FAMILY"/>
    <property type="match status" value="1"/>
</dbReference>
<keyword evidence="1" id="KW-0805">Transcription regulation</keyword>
<dbReference type="InterPro" id="IPR014757">
    <property type="entry name" value="Tscrpt_reg_IclR_C"/>
</dbReference>
<dbReference type="SUPFAM" id="SSF55781">
    <property type="entry name" value="GAF domain-like"/>
    <property type="match status" value="1"/>
</dbReference>
<accession>A0ABV1K4A4</accession>
<dbReference type="InterPro" id="IPR036390">
    <property type="entry name" value="WH_DNA-bd_sf"/>
</dbReference>
<reference evidence="6 7" key="1">
    <citation type="submission" date="2024-03" db="EMBL/GenBank/DDBJ databases">
        <title>Draft genome sequence of Pseudonocardia nematodicida JCM 31783.</title>
        <authorList>
            <person name="Butdee W."/>
            <person name="Duangmal K."/>
        </authorList>
    </citation>
    <scope>NUCLEOTIDE SEQUENCE [LARGE SCALE GENOMIC DNA]</scope>
    <source>
        <strain evidence="6 7">JCM 31783</strain>
    </source>
</reference>
<dbReference type="Pfam" id="PF09339">
    <property type="entry name" value="HTH_IclR"/>
    <property type="match status" value="1"/>
</dbReference>
<dbReference type="Proteomes" id="UP001494902">
    <property type="component" value="Unassembled WGS sequence"/>
</dbReference>
<dbReference type="PROSITE" id="PS51077">
    <property type="entry name" value="HTH_ICLR"/>
    <property type="match status" value="1"/>
</dbReference>
<protein>
    <submittedName>
        <fullName evidence="6">IclR family transcriptional regulator</fullName>
    </submittedName>
</protein>
<dbReference type="SMART" id="SM00346">
    <property type="entry name" value="HTH_ICLR"/>
    <property type="match status" value="1"/>
</dbReference>
<dbReference type="RefSeq" id="WP_349296366.1">
    <property type="nucleotide sequence ID" value="NZ_JBEDNQ010000001.1"/>
</dbReference>
<keyword evidence="2" id="KW-0238">DNA-binding</keyword>
<evidence type="ECO:0000259" key="4">
    <source>
        <dbReference type="PROSITE" id="PS51077"/>
    </source>
</evidence>
<keyword evidence="3" id="KW-0804">Transcription</keyword>
<sequence>MSSAVPRSFAVLDLLVGEIAGLPLGEIATRLDLPKSAAHRVLTELVQLGYLIQDRATGHYVLGLRLVSQALRHLASIPVVDLAKPLLDRIAHRSGELVRLGLQDGDDSLVWVAKAQGARSGLRFDPDDGREIKLARSSSGLAWLSTLPPGRAEALVRRQGFDDIDRYGPDGARDVAEAMEEVRRAREQGYAWTESTFELGGAVLAVPIGTAGRPAVGTLSIAGPQIRWTRERAQEILPDLRAASDELVALLEVGP</sequence>
<comment type="caution">
    <text evidence="6">The sequence shown here is derived from an EMBL/GenBank/DDBJ whole genome shotgun (WGS) entry which is preliminary data.</text>
</comment>
<proteinExistence type="predicted"/>
<dbReference type="InterPro" id="IPR050707">
    <property type="entry name" value="HTH_MetabolicPath_Reg"/>
</dbReference>
<organism evidence="6 7">
    <name type="scientific">Pseudonocardia nematodicida</name>
    <dbReference type="NCBI Taxonomy" id="1206997"/>
    <lineage>
        <taxon>Bacteria</taxon>
        <taxon>Bacillati</taxon>
        <taxon>Actinomycetota</taxon>
        <taxon>Actinomycetes</taxon>
        <taxon>Pseudonocardiales</taxon>
        <taxon>Pseudonocardiaceae</taxon>
        <taxon>Pseudonocardia</taxon>
    </lineage>
</organism>
<evidence type="ECO:0000256" key="3">
    <source>
        <dbReference type="ARBA" id="ARBA00023163"/>
    </source>
</evidence>
<name>A0ABV1K4A4_9PSEU</name>
<keyword evidence="7" id="KW-1185">Reference proteome</keyword>
<gene>
    <name evidence="6" type="ORF">WIS52_02255</name>
</gene>
<dbReference type="InterPro" id="IPR029016">
    <property type="entry name" value="GAF-like_dom_sf"/>
</dbReference>
<dbReference type="Pfam" id="PF01614">
    <property type="entry name" value="IclR_C"/>
    <property type="match status" value="1"/>
</dbReference>
<dbReference type="Gene3D" id="1.10.10.10">
    <property type="entry name" value="Winged helix-like DNA-binding domain superfamily/Winged helix DNA-binding domain"/>
    <property type="match status" value="1"/>
</dbReference>
<dbReference type="PANTHER" id="PTHR30136:SF35">
    <property type="entry name" value="HTH-TYPE TRANSCRIPTIONAL REGULATOR RV1719"/>
    <property type="match status" value="1"/>
</dbReference>
<dbReference type="SUPFAM" id="SSF46785">
    <property type="entry name" value="Winged helix' DNA-binding domain"/>
    <property type="match status" value="1"/>
</dbReference>